<protein>
    <submittedName>
        <fullName evidence="1">Uncharacterized protein</fullName>
    </submittedName>
</protein>
<proteinExistence type="predicted"/>
<dbReference type="AlphaFoldDB" id="A0A2Z7ASI0"/>
<organism evidence="1 2">
    <name type="scientific">Dorcoceras hygrometricum</name>
    <dbReference type="NCBI Taxonomy" id="472368"/>
    <lineage>
        <taxon>Eukaryota</taxon>
        <taxon>Viridiplantae</taxon>
        <taxon>Streptophyta</taxon>
        <taxon>Embryophyta</taxon>
        <taxon>Tracheophyta</taxon>
        <taxon>Spermatophyta</taxon>
        <taxon>Magnoliopsida</taxon>
        <taxon>eudicotyledons</taxon>
        <taxon>Gunneridae</taxon>
        <taxon>Pentapetalae</taxon>
        <taxon>asterids</taxon>
        <taxon>lamiids</taxon>
        <taxon>Lamiales</taxon>
        <taxon>Gesneriaceae</taxon>
        <taxon>Didymocarpoideae</taxon>
        <taxon>Trichosporeae</taxon>
        <taxon>Loxocarpinae</taxon>
        <taxon>Dorcoceras</taxon>
    </lineage>
</organism>
<dbReference type="Proteomes" id="UP000250235">
    <property type="component" value="Unassembled WGS sequence"/>
</dbReference>
<name>A0A2Z7ASI0_9LAMI</name>
<evidence type="ECO:0000313" key="2">
    <source>
        <dbReference type="Proteomes" id="UP000250235"/>
    </source>
</evidence>
<evidence type="ECO:0000313" key="1">
    <source>
        <dbReference type="EMBL" id="KZV22369.1"/>
    </source>
</evidence>
<dbReference type="EMBL" id="KV014385">
    <property type="protein sequence ID" value="KZV22369.1"/>
    <property type="molecule type" value="Genomic_DNA"/>
</dbReference>
<sequence>MDTSSNNALQINFYAVLSLDDEGMVKMFKTLYSYGLRGTNQAEAGGNATPRAQKRYGSDRMCQEVARTMSGSCQASRRRGT</sequence>
<gene>
    <name evidence="1" type="ORF">F511_27896</name>
</gene>
<reference evidence="1 2" key="1">
    <citation type="journal article" date="2015" name="Proc. Natl. Acad. Sci. U.S.A.">
        <title>The resurrection genome of Boea hygrometrica: A blueprint for survival of dehydration.</title>
        <authorList>
            <person name="Xiao L."/>
            <person name="Yang G."/>
            <person name="Zhang L."/>
            <person name="Yang X."/>
            <person name="Zhao S."/>
            <person name="Ji Z."/>
            <person name="Zhou Q."/>
            <person name="Hu M."/>
            <person name="Wang Y."/>
            <person name="Chen M."/>
            <person name="Xu Y."/>
            <person name="Jin H."/>
            <person name="Xiao X."/>
            <person name="Hu G."/>
            <person name="Bao F."/>
            <person name="Hu Y."/>
            <person name="Wan P."/>
            <person name="Li L."/>
            <person name="Deng X."/>
            <person name="Kuang T."/>
            <person name="Xiang C."/>
            <person name="Zhu J.K."/>
            <person name="Oliver M.J."/>
            <person name="He Y."/>
        </authorList>
    </citation>
    <scope>NUCLEOTIDE SEQUENCE [LARGE SCALE GENOMIC DNA]</scope>
    <source>
        <strain evidence="2">cv. XS01</strain>
    </source>
</reference>
<accession>A0A2Z7ASI0</accession>
<keyword evidence="2" id="KW-1185">Reference proteome</keyword>